<protein>
    <submittedName>
        <fullName evidence="1">Sensor histidine kinase</fullName>
    </submittedName>
</protein>
<dbReference type="SUPFAM" id="SSF55874">
    <property type="entry name" value="ATPase domain of HSP90 chaperone/DNA topoisomerase II/histidine kinase"/>
    <property type="match status" value="1"/>
</dbReference>
<keyword evidence="1" id="KW-0808">Transferase</keyword>
<dbReference type="GO" id="GO:0016301">
    <property type="term" value="F:kinase activity"/>
    <property type="evidence" value="ECO:0007669"/>
    <property type="project" value="UniProtKB-KW"/>
</dbReference>
<organism evidence="1 2">
    <name type="scientific">Biomphalaria pfeifferi</name>
    <name type="common">Bloodfluke planorb</name>
    <name type="synonym">Freshwater snail</name>
    <dbReference type="NCBI Taxonomy" id="112525"/>
    <lineage>
        <taxon>Eukaryota</taxon>
        <taxon>Metazoa</taxon>
        <taxon>Spiralia</taxon>
        <taxon>Lophotrochozoa</taxon>
        <taxon>Mollusca</taxon>
        <taxon>Gastropoda</taxon>
        <taxon>Heterobranchia</taxon>
        <taxon>Euthyneura</taxon>
        <taxon>Panpulmonata</taxon>
        <taxon>Hygrophila</taxon>
        <taxon>Lymnaeoidea</taxon>
        <taxon>Planorbidae</taxon>
        <taxon>Biomphalaria</taxon>
    </lineage>
</organism>
<evidence type="ECO:0000313" key="2">
    <source>
        <dbReference type="Proteomes" id="UP001233172"/>
    </source>
</evidence>
<keyword evidence="2" id="KW-1185">Reference proteome</keyword>
<dbReference type="Gene3D" id="3.30.565.10">
    <property type="entry name" value="Histidine kinase-like ATPase, C-terminal domain"/>
    <property type="match status" value="1"/>
</dbReference>
<proteinExistence type="predicted"/>
<gene>
    <name evidence="1" type="ORF">Bpfe_031079</name>
</gene>
<dbReference type="AlphaFoldDB" id="A0AAD8AND4"/>
<comment type="caution">
    <text evidence="1">The sequence shown here is derived from an EMBL/GenBank/DDBJ whole genome shotgun (WGS) entry which is preliminary data.</text>
</comment>
<dbReference type="EMBL" id="JASAOG010000445">
    <property type="protein sequence ID" value="KAK0039492.1"/>
    <property type="molecule type" value="Genomic_DNA"/>
</dbReference>
<reference evidence="1" key="1">
    <citation type="journal article" date="2023" name="PLoS Negl. Trop. Dis.">
        <title>A genome sequence for Biomphalaria pfeifferi, the major vector snail for the human-infecting parasite Schistosoma mansoni.</title>
        <authorList>
            <person name="Bu L."/>
            <person name="Lu L."/>
            <person name="Laidemitt M.R."/>
            <person name="Zhang S.M."/>
            <person name="Mutuku M."/>
            <person name="Mkoji G."/>
            <person name="Steinauer M."/>
            <person name="Loker E.S."/>
        </authorList>
    </citation>
    <scope>NUCLEOTIDE SEQUENCE</scope>
    <source>
        <strain evidence="1">KasaAsao</strain>
    </source>
</reference>
<reference evidence="1" key="2">
    <citation type="submission" date="2023-04" db="EMBL/GenBank/DDBJ databases">
        <authorList>
            <person name="Bu L."/>
            <person name="Lu L."/>
            <person name="Laidemitt M.R."/>
            <person name="Zhang S.M."/>
            <person name="Mutuku M."/>
            <person name="Mkoji G."/>
            <person name="Steinauer M."/>
            <person name="Loker E.S."/>
        </authorList>
    </citation>
    <scope>NUCLEOTIDE SEQUENCE</scope>
    <source>
        <strain evidence="1">KasaAsao</strain>
        <tissue evidence="1">Whole Snail</tissue>
    </source>
</reference>
<accession>A0AAD8AND4</accession>
<dbReference type="Proteomes" id="UP001233172">
    <property type="component" value="Unassembled WGS sequence"/>
</dbReference>
<evidence type="ECO:0000313" key="1">
    <source>
        <dbReference type="EMBL" id="KAK0039492.1"/>
    </source>
</evidence>
<dbReference type="Pfam" id="PF13589">
    <property type="entry name" value="HATPase_c_3"/>
    <property type="match status" value="1"/>
</dbReference>
<name>A0AAD8AND4_BIOPF</name>
<keyword evidence="1" id="KW-0418">Kinase</keyword>
<sequence>MLSPVLTSPERAIRLVTDERSLREQYRFAFANHYTVVQELLQNARRAGATRVEITYDAPSCTLTVADDGCGIADFQILLTFAGSGWDEDVAQAERPYGFGFASALYVANHVEVTSRGSRLVFDTAGLLAGNTYSPTQCPLQEGTTITLRGVELKTPADTLAKVVAGFAIPVSFNGRDLSRPDAIDSGSYESTPVGLVRSCEKFEGSALAVYLQGFLVYRSHSFYRRDVVHLDGARYRGKWPDRDRCLDEDLMVAEVSSAVRSVYEARLAKMKSELAPIVFCRQAYELARSLGRLEVFNDIHVVPGEWLGVLTSMPHTLSDGDALPLQPVAGEVSRQAVEAREFPLCPIPADEGFGALEYSDGDTNPGADQLVWVHAFASGARVLMQHLHHHHWLRNAVEADHSGSPQLLYSVLHEGRIPSNRTHWIGYTRLLLTTVPTLESNGTSAITHEAFAANVGGETAIVVPCTSDGTGNMVASYVTGSCLRQCYTYIGDDDCLDEVALETDEAEANQLVRLLLAKSPKEHLQSVLSAALGTYSDELKRYSRMTVSVDDAGHVTVLDLAEATAT</sequence>
<dbReference type="InterPro" id="IPR036890">
    <property type="entry name" value="HATPase_C_sf"/>
</dbReference>